<organism evidence="10 11">
    <name type="scientific">Floricoccus penangensis</name>
    <dbReference type="NCBI Taxonomy" id="1859475"/>
    <lineage>
        <taxon>Bacteria</taxon>
        <taxon>Bacillati</taxon>
        <taxon>Bacillota</taxon>
        <taxon>Bacilli</taxon>
        <taxon>Lactobacillales</taxon>
        <taxon>Streptococcaceae</taxon>
        <taxon>Floricoccus</taxon>
    </lineage>
</organism>
<comment type="catalytic activity">
    <reaction evidence="8">
        <text>3'-dephospho-CoA + ATP = ADP + CoA + H(+)</text>
        <dbReference type="Rhea" id="RHEA:18245"/>
        <dbReference type="ChEBI" id="CHEBI:15378"/>
        <dbReference type="ChEBI" id="CHEBI:30616"/>
        <dbReference type="ChEBI" id="CHEBI:57287"/>
        <dbReference type="ChEBI" id="CHEBI:57328"/>
        <dbReference type="ChEBI" id="CHEBI:456216"/>
        <dbReference type="EC" id="2.7.1.24"/>
    </reaction>
</comment>
<evidence type="ECO:0000256" key="8">
    <source>
        <dbReference type="HAMAP-Rule" id="MF_00376"/>
    </source>
</evidence>
<keyword evidence="2 8" id="KW-0963">Cytoplasm</keyword>
<proteinExistence type="inferred from homology"/>
<comment type="caution">
    <text evidence="10">The sequence shown here is derived from an EMBL/GenBank/DDBJ whole genome shotgun (WGS) entry which is preliminary data.</text>
</comment>
<dbReference type="RefSeq" id="WP_070787835.1">
    <property type="nucleotide sequence ID" value="NZ_MKIQ01000027.1"/>
</dbReference>
<keyword evidence="7 8" id="KW-0173">Coenzyme A biosynthesis</keyword>
<dbReference type="NCBIfam" id="TIGR00152">
    <property type="entry name" value="dephospho-CoA kinase"/>
    <property type="match status" value="1"/>
</dbReference>
<evidence type="ECO:0000256" key="6">
    <source>
        <dbReference type="ARBA" id="ARBA00022840"/>
    </source>
</evidence>
<evidence type="ECO:0000256" key="9">
    <source>
        <dbReference type="NCBIfam" id="TIGR00152"/>
    </source>
</evidence>
<comment type="function">
    <text evidence="8">Catalyzes the phosphorylation of the 3'-hydroxyl group of dephosphocoenzyme A to form coenzyme A.</text>
</comment>
<dbReference type="GO" id="GO:0005737">
    <property type="term" value="C:cytoplasm"/>
    <property type="evidence" value="ECO:0007669"/>
    <property type="project" value="UniProtKB-SubCell"/>
</dbReference>
<evidence type="ECO:0000256" key="4">
    <source>
        <dbReference type="ARBA" id="ARBA00022741"/>
    </source>
</evidence>
<dbReference type="CDD" id="cd02022">
    <property type="entry name" value="DPCK"/>
    <property type="match status" value="1"/>
</dbReference>
<keyword evidence="4 8" id="KW-0547">Nucleotide-binding</keyword>
<dbReference type="EMBL" id="MKIQ01000027">
    <property type="protein sequence ID" value="OFI46702.1"/>
    <property type="molecule type" value="Genomic_DNA"/>
</dbReference>
<feature type="binding site" evidence="8">
    <location>
        <begin position="12"/>
        <end position="17"/>
    </location>
    <ligand>
        <name>ATP</name>
        <dbReference type="ChEBI" id="CHEBI:30616"/>
    </ligand>
</feature>
<dbReference type="PANTHER" id="PTHR10695">
    <property type="entry name" value="DEPHOSPHO-COA KINASE-RELATED"/>
    <property type="match status" value="1"/>
</dbReference>
<comment type="pathway">
    <text evidence="8">Cofactor biosynthesis; coenzyme A biosynthesis; CoA from (R)-pantothenate: step 5/5.</text>
</comment>
<evidence type="ECO:0000313" key="10">
    <source>
        <dbReference type="EMBL" id="OFI46702.1"/>
    </source>
</evidence>
<dbReference type="InterPro" id="IPR001977">
    <property type="entry name" value="Depp_CoAkinase"/>
</dbReference>
<dbReference type="Proteomes" id="UP000177273">
    <property type="component" value="Unassembled WGS sequence"/>
</dbReference>
<comment type="similarity">
    <text evidence="1 8">Belongs to the CoaE family.</text>
</comment>
<keyword evidence="11" id="KW-1185">Reference proteome</keyword>
<dbReference type="Pfam" id="PF01121">
    <property type="entry name" value="CoaE"/>
    <property type="match status" value="1"/>
</dbReference>
<dbReference type="Gene3D" id="3.40.50.300">
    <property type="entry name" value="P-loop containing nucleotide triphosphate hydrolases"/>
    <property type="match status" value="1"/>
</dbReference>
<accession>A0A9Q5NZS0</accession>
<keyword evidence="6 8" id="KW-0067">ATP-binding</keyword>
<keyword evidence="5 8" id="KW-0418">Kinase</keyword>
<dbReference type="FunFam" id="3.40.50.300:FF:000991">
    <property type="entry name" value="Dephospho-CoA kinase"/>
    <property type="match status" value="1"/>
</dbReference>
<keyword evidence="3 8" id="KW-0808">Transferase</keyword>
<dbReference type="InterPro" id="IPR027417">
    <property type="entry name" value="P-loop_NTPase"/>
</dbReference>
<dbReference type="EC" id="2.7.1.24" evidence="8 9"/>
<evidence type="ECO:0000256" key="7">
    <source>
        <dbReference type="ARBA" id="ARBA00022993"/>
    </source>
</evidence>
<evidence type="ECO:0000256" key="2">
    <source>
        <dbReference type="ARBA" id="ARBA00022490"/>
    </source>
</evidence>
<dbReference type="SUPFAM" id="SSF52540">
    <property type="entry name" value="P-loop containing nucleoside triphosphate hydrolases"/>
    <property type="match status" value="1"/>
</dbReference>
<dbReference type="PROSITE" id="PS51219">
    <property type="entry name" value="DPCK"/>
    <property type="match status" value="1"/>
</dbReference>
<dbReference type="PANTHER" id="PTHR10695:SF46">
    <property type="entry name" value="BIFUNCTIONAL COENZYME A SYNTHASE-RELATED"/>
    <property type="match status" value="1"/>
</dbReference>
<gene>
    <name evidence="8" type="primary">coaE</name>
    <name evidence="10" type="ORF">BG262_02565</name>
</gene>
<reference evidence="11" key="1">
    <citation type="submission" date="2016-09" db="EMBL/GenBank/DDBJ databases">
        <title>Draft genome sequence of a novel species of the family Streptococcaceae isolated from flowers.</title>
        <authorList>
            <person name="Chuah L.-O."/>
            <person name="Yap K.-P."/>
            <person name="Thong K.L."/>
            <person name="Liong M.T."/>
            <person name="Ahmad R."/>
            <person name="Rusul G."/>
        </authorList>
    </citation>
    <scope>NUCLEOTIDE SEQUENCE [LARGE SCALE GENOMIC DNA]</scope>
    <source>
        <strain evidence="11">HibF3</strain>
    </source>
</reference>
<sequence length="205" mass="23353">MTKVIGITGGIATGKSTVSNFLKENGYQVIDADEMVHELQEPGQSLYNAINENFGPAFFNDDKSINRKKLSDFVFSNPENLAKLSDIQNRVINEELENRRNQAVAFDQKNNGGKGIVFMDIPLLFEGNFTYFDEVWLVYVPFEIQLKRLMTRNDLSDEQARSRIESQMSIEEKKLLTDKIIDNSTSIENTKEQIKKLLKGSGDNF</sequence>
<dbReference type="HAMAP" id="MF_00376">
    <property type="entry name" value="Dephospho_CoA_kinase"/>
    <property type="match status" value="1"/>
</dbReference>
<dbReference type="OrthoDB" id="9812943at2"/>
<dbReference type="AlphaFoldDB" id="A0A9Q5NZS0"/>
<evidence type="ECO:0000313" key="11">
    <source>
        <dbReference type="Proteomes" id="UP000177273"/>
    </source>
</evidence>
<comment type="subcellular location">
    <subcellularLocation>
        <location evidence="8">Cytoplasm</location>
    </subcellularLocation>
</comment>
<evidence type="ECO:0000256" key="3">
    <source>
        <dbReference type="ARBA" id="ARBA00022679"/>
    </source>
</evidence>
<evidence type="ECO:0000256" key="5">
    <source>
        <dbReference type="ARBA" id="ARBA00022777"/>
    </source>
</evidence>
<dbReference type="GO" id="GO:0015937">
    <property type="term" value="P:coenzyme A biosynthetic process"/>
    <property type="evidence" value="ECO:0007669"/>
    <property type="project" value="UniProtKB-UniRule"/>
</dbReference>
<protein>
    <recommendedName>
        <fullName evidence="8 9">Dephospho-CoA kinase</fullName>
        <ecNumber evidence="8 9">2.7.1.24</ecNumber>
    </recommendedName>
    <alternativeName>
        <fullName evidence="8">Dephosphocoenzyme A kinase</fullName>
    </alternativeName>
</protein>
<dbReference type="GO" id="GO:0004140">
    <property type="term" value="F:dephospho-CoA kinase activity"/>
    <property type="evidence" value="ECO:0007669"/>
    <property type="project" value="UniProtKB-UniRule"/>
</dbReference>
<name>A0A9Q5NZS0_9LACT</name>
<dbReference type="GO" id="GO:0005524">
    <property type="term" value="F:ATP binding"/>
    <property type="evidence" value="ECO:0007669"/>
    <property type="project" value="UniProtKB-UniRule"/>
</dbReference>
<evidence type="ECO:0000256" key="1">
    <source>
        <dbReference type="ARBA" id="ARBA00009018"/>
    </source>
</evidence>